<dbReference type="SUPFAM" id="SSF52058">
    <property type="entry name" value="L domain-like"/>
    <property type="match status" value="1"/>
</dbReference>
<evidence type="ECO:0000256" key="1">
    <source>
        <dbReference type="SAM" id="Phobius"/>
    </source>
</evidence>
<gene>
    <name evidence="2" type="ORF">CFP56_021596</name>
</gene>
<accession>A0AAW0M0R0</accession>
<reference evidence="2" key="2">
    <citation type="journal article" date="2018" name="Sci. Data">
        <title>The draft genome sequence of cork oak.</title>
        <authorList>
            <person name="Ramos A.M."/>
            <person name="Usie A."/>
            <person name="Barbosa P."/>
            <person name="Barros P.M."/>
            <person name="Capote T."/>
            <person name="Chaves I."/>
            <person name="Simoes F."/>
            <person name="Abreu I."/>
            <person name="Carrasquinho I."/>
            <person name="Faro C."/>
            <person name="Guimaraes J.B."/>
            <person name="Mendonca D."/>
            <person name="Nobrega F."/>
            <person name="Rodrigues L."/>
            <person name="Saibo N.J.M."/>
            <person name="Varela M.C."/>
            <person name="Egas C."/>
            <person name="Matos J."/>
            <person name="Miguel C.M."/>
            <person name="Oliveira M.M."/>
            <person name="Ricardo C.P."/>
            <person name="Goncalves S."/>
        </authorList>
    </citation>
    <scope>NUCLEOTIDE SEQUENCE [LARGE SCALE GENOMIC DNA]</scope>
    <source>
        <strain evidence="2">HL8</strain>
    </source>
</reference>
<keyword evidence="1" id="KW-0812">Transmembrane</keyword>
<name>A0AAW0M0R0_QUESU</name>
<evidence type="ECO:0000313" key="2">
    <source>
        <dbReference type="EMBL" id="KAK7856796.1"/>
    </source>
</evidence>
<reference evidence="2" key="1">
    <citation type="submission" date="2017-12" db="EMBL/GenBank/DDBJ databases">
        <authorList>
            <person name="Barbosa P."/>
            <person name="Usie A."/>
            <person name="Ramos A.M."/>
        </authorList>
    </citation>
    <scope>NUCLEOTIDE SEQUENCE</scope>
    <source>
        <strain evidence="2">HL8</strain>
        <tissue evidence="2">Leaves</tissue>
    </source>
</reference>
<feature type="transmembrane region" description="Helical" evidence="1">
    <location>
        <begin position="20"/>
        <end position="42"/>
    </location>
</feature>
<keyword evidence="1" id="KW-0472">Membrane</keyword>
<reference evidence="2" key="3">
    <citation type="submission" date="2023-07" db="EMBL/GenBank/DDBJ databases">
        <title>An improved reference 1 genome and first organelle genomes of Quercus suber.</title>
        <authorList>
            <consortium name="Genosuber Consortium"/>
            <person name="Usie A."/>
            <person name="Serra O."/>
            <person name="Barros P."/>
        </authorList>
    </citation>
    <scope>NUCLEOTIDE SEQUENCE</scope>
    <source>
        <strain evidence="2">HL8</strain>
        <tissue evidence="2">Leaves</tissue>
    </source>
</reference>
<comment type="caution">
    <text evidence="2">The sequence shown here is derived from an EMBL/GenBank/DDBJ whole genome shotgun (WGS) entry which is preliminary data.</text>
</comment>
<proteinExistence type="predicted"/>
<dbReference type="InterPro" id="IPR032675">
    <property type="entry name" value="LRR_dom_sf"/>
</dbReference>
<dbReference type="EMBL" id="PKMF04000033">
    <property type="protein sequence ID" value="KAK7856796.1"/>
    <property type="molecule type" value="Genomic_DNA"/>
</dbReference>
<organism evidence="2">
    <name type="scientific">Quercus suber</name>
    <name type="common">Cork oak</name>
    <dbReference type="NCBI Taxonomy" id="58331"/>
    <lineage>
        <taxon>Eukaryota</taxon>
        <taxon>Viridiplantae</taxon>
        <taxon>Streptophyta</taxon>
        <taxon>Embryophyta</taxon>
        <taxon>Tracheophyta</taxon>
        <taxon>Spermatophyta</taxon>
        <taxon>Magnoliopsida</taxon>
        <taxon>eudicotyledons</taxon>
        <taxon>Gunneridae</taxon>
        <taxon>Pentapetalae</taxon>
        <taxon>rosids</taxon>
        <taxon>fabids</taxon>
        <taxon>Fagales</taxon>
        <taxon>Fagaceae</taxon>
        <taxon>Quercus</taxon>
    </lineage>
</organism>
<dbReference type="AlphaFoldDB" id="A0AAW0M0R0"/>
<protein>
    <submittedName>
        <fullName evidence="2">Uncharacterized protein</fullName>
    </submittedName>
</protein>
<sequence length="74" mass="8296">MSGPIPLQLGNMSSLVELYLGGNYFSDTIPSVFGLLTFGLLLHRFEIETNQSQIKSTIESKRELNKSKFVLDKC</sequence>
<dbReference type="Gene3D" id="3.80.10.10">
    <property type="entry name" value="Ribonuclease Inhibitor"/>
    <property type="match status" value="1"/>
</dbReference>
<keyword evidence="1" id="KW-1133">Transmembrane helix</keyword>